<evidence type="ECO:0000259" key="4">
    <source>
        <dbReference type="Pfam" id="PF07804"/>
    </source>
</evidence>
<dbReference type="GO" id="GO:0004674">
    <property type="term" value="F:protein serine/threonine kinase activity"/>
    <property type="evidence" value="ECO:0007669"/>
    <property type="project" value="TreeGrafter"/>
</dbReference>
<dbReference type="Proteomes" id="UP000295344">
    <property type="component" value="Unassembled WGS sequence"/>
</dbReference>
<dbReference type="Pfam" id="PF13657">
    <property type="entry name" value="Couple_hipA"/>
    <property type="match status" value="1"/>
</dbReference>
<dbReference type="GO" id="GO:0005829">
    <property type="term" value="C:cytosol"/>
    <property type="evidence" value="ECO:0007669"/>
    <property type="project" value="TreeGrafter"/>
</dbReference>
<comment type="caution">
    <text evidence="6">The sequence shown here is derived from an EMBL/GenBank/DDBJ whole genome shotgun (WGS) entry which is preliminary data.</text>
</comment>
<evidence type="ECO:0000256" key="1">
    <source>
        <dbReference type="ARBA" id="ARBA00010164"/>
    </source>
</evidence>
<keyword evidence="7" id="KW-1185">Reference proteome</keyword>
<evidence type="ECO:0000313" key="6">
    <source>
        <dbReference type="EMBL" id="TDS76056.1"/>
    </source>
</evidence>
<organism evidence="6 7">
    <name type="scientific">Amnibacterium kyonggiense</name>
    <dbReference type="NCBI Taxonomy" id="595671"/>
    <lineage>
        <taxon>Bacteria</taxon>
        <taxon>Bacillati</taxon>
        <taxon>Actinomycetota</taxon>
        <taxon>Actinomycetes</taxon>
        <taxon>Micrococcales</taxon>
        <taxon>Microbacteriaceae</taxon>
        <taxon>Amnibacterium</taxon>
    </lineage>
</organism>
<proteinExistence type="inferred from homology"/>
<dbReference type="InterPro" id="IPR012893">
    <property type="entry name" value="HipA-like_C"/>
</dbReference>
<evidence type="ECO:0000259" key="5">
    <source>
        <dbReference type="Pfam" id="PF13657"/>
    </source>
</evidence>
<name>A0A4R7FJA8_9MICO</name>
<dbReference type="RefSeq" id="WP_246018180.1">
    <property type="nucleotide sequence ID" value="NZ_BAAARP010000001.1"/>
</dbReference>
<dbReference type="PANTHER" id="PTHR37419:SF8">
    <property type="entry name" value="TOXIN YJJJ"/>
    <property type="match status" value="1"/>
</dbReference>
<gene>
    <name evidence="6" type="ORF">CLV52_3171</name>
</gene>
<dbReference type="AlphaFoldDB" id="A0A4R7FJA8"/>
<evidence type="ECO:0000256" key="3">
    <source>
        <dbReference type="ARBA" id="ARBA00022777"/>
    </source>
</evidence>
<sequence length="403" mass="43812">MQRVYVWTWLPGATTPVVAGAIEPRNGVSAFFYARSYLRRTDAISLWAPELPLREGWIEPLDGLVLAGALRDGAPDAWGRRVIEAKLGVDDSALEELDYLLLSGSNRFGALDFQAAGNTYVPRGDTASLDELTEAATRLQEHRALSAPLEAALLHGTTIGGARPKVLVEDGDDHWIAKLASTSDVVYSVVGAEAAAMRLARAAGLNVADTRLATSNGRDVLLVRRFDRDAGGRRRHTVSALTMVGLDEQVARYATYPDVLDVLRRLGADYAADAAELFRRIAFSIAISNSDDHARNHAAFWDGRTVRLTPAYDLAPGNRSGETATQAMAYDRDGRRTSNFAELLGAASLYGLTRRGAREIIDRIIAAIHDGWDEAADAARLSAADRTRLWGNQFLNPGALHDY</sequence>
<dbReference type="EMBL" id="SOAM01000003">
    <property type="protein sequence ID" value="TDS76056.1"/>
    <property type="molecule type" value="Genomic_DNA"/>
</dbReference>
<protein>
    <submittedName>
        <fullName evidence="6">Serine/threonine-protein kinase HipA</fullName>
    </submittedName>
</protein>
<feature type="domain" description="HipA N-terminal subdomain 1" evidence="5">
    <location>
        <begin position="18"/>
        <end position="113"/>
    </location>
</feature>
<dbReference type="Pfam" id="PF07804">
    <property type="entry name" value="HipA_C"/>
    <property type="match status" value="1"/>
</dbReference>
<evidence type="ECO:0000256" key="2">
    <source>
        <dbReference type="ARBA" id="ARBA00022679"/>
    </source>
</evidence>
<evidence type="ECO:0000313" key="7">
    <source>
        <dbReference type="Proteomes" id="UP000295344"/>
    </source>
</evidence>
<comment type="similarity">
    <text evidence="1">Belongs to the HipA Ser/Thr kinase family.</text>
</comment>
<reference evidence="6 7" key="1">
    <citation type="submission" date="2019-03" db="EMBL/GenBank/DDBJ databases">
        <title>Genomic Encyclopedia of Archaeal and Bacterial Type Strains, Phase II (KMG-II): from individual species to whole genera.</title>
        <authorList>
            <person name="Goeker M."/>
        </authorList>
    </citation>
    <scope>NUCLEOTIDE SEQUENCE [LARGE SCALE GENOMIC DNA]</scope>
    <source>
        <strain evidence="6 7">DSM 24782</strain>
    </source>
</reference>
<dbReference type="InterPro" id="IPR017508">
    <property type="entry name" value="HipA_N1"/>
</dbReference>
<dbReference type="PANTHER" id="PTHR37419">
    <property type="entry name" value="SERINE/THREONINE-PROTEIN KINASE TOXIN HIPA"/>
    <property type="match status" value="1"/>
</dbReference>
<feature type="domain" description="HipA-like C-terminal" evidence="4">
    <location>
        <begin position="158"/>
        <end position="372"/>
    </location>
</feature>
<keyword evidence="2" id="KW-0808">Transferase</keyword>
<accession>A0A4R7FJA8</accession>
<keyword evidence="3 6" id="KW-0418">Kinase</keyword>
<dbReference type="InterPro" id="IPR052028">
    <property type="entry name" value="HipA_Ser/Thr_kinase"/>
</dbReference>